<sequence>MNKKIITISREFGSGGRTVGKLTAEKLGIACYDQSLIEELSAKSGFTKEYIAEKSEYASHGGWLANAFADRSVDGYSNQDYIWFIQRKIILELAEKGPCVIVGRCADYILKEHDCLKVFIHASMEKRAQRIVEQYGERDDSPMKRLKDKDKRRAAYYQFYTDMNWGDVHNYHISLDSGELGIDQCVELITHLYNAE</sequence>
<keyword evidence="1" id="KW-0808">Transferase</keyword>
<evidence type="ECO:0000313" key="3">
    <source>
        <dbReference type="Proteomes" id="UP000247612"/>
    </source>
</evidence>
<evidence type="ECO:0000313" key="2">
    <source>
        <dbReference type="EMBL" id="PXX78269.1"/>
    </source>
</evidence>
<dbReference type="InterPro" id="IPR027417">
    <property type="entry name" value="P-loop_NTPase"/>
</dbReference>
<dbReference type="EMBL" id="JALDAW010000011">
    <property type="protein sequence ID" value="MDY5167292.1"/>
    <property type="molecule type" value="Genomic_DNA"/>
</dbReference>
<dbReference type="GeneID" id="94439973"/>
<dbReference type="AlphaFoldDB" id="A0A2V2FDD4"/>
<comment type="caution">
    <text evidence="1">The sequence shown here is derived from an EMBL/GenBank/DDBJ whole genome shotgun (WGS) entry which is preliminary data.</text>
</comment>
<evidence type="ECO:0000313" key="4">
    <source>
        <dbReference type="Proteomes" id="UP001276902"/>
    </source>
</evidence>
<dbReference type="EMBL" id="QJKH01000008">
    <property type="protein sequence ID" value="PXX78269.1"/>
    <property type="molecule type" value="Genomic_DNA"/>
</dbReference>
<evidence type="ECO:0000313" key="1">
    <source>
        <dbReference type="EMBL" id="MDY5167292.1"/>
    </source>
</evidence>
<keyword evidence="1" id="KW-0418">Kinase</keyword>
<dbReference type="Pfam" id="PF13189">
    <property type="entry name" value="Cytidylate_kin2"/>
    <property type="match status" value="1"/>
</dbReference>
<dbReference type="Proteomes" id="UP000247612">
    <property type="component" value="Unassembled WGS sequence"/>
</dbReference>
<reference evidence="1" key="2">
    <citation type="submission" date="2022-03" db="EMBL/GenBank/DDBJ databases">
        <title>First case of bacteraemia caused by Dielma fastidiosa in a patient hospitalised with diverticulitis.</title>
        <authorList>
            <person name="Forman-Ankjaer B."/>
            <person name="Hvid-Jensen F."/>
            <person name="Kobel C.M."/>
            <person name="Greve T."/>
        </authorList>
    </citation>
    <scope>NUCLEOTIDE SEQUENCE</scope>
    <source>
        <strain evidence="1">AUH_DF_2021</strain>
    </source>
</reference>
<dbReference type="GO" id="GO:0016301">
    <property type="term" value="F:kinase activity"/>
    <property type="evidence" value="ECO:0007669"/>
    <property type="project" value="UniProtKB-KW"/>
</dbReference>
<gene>
    <name evidence="2" type="ORF">DES51_108197</name>
    <name evidence="1" type="ORF">MQE39_04065</name>
</gene>
<dbReference type="RefSeq" id="WP_022936705.1">
    <property type="nucleotide sequence ID" value="NZ_BAABZA010000001.1"/>
</dbReference>
<proteinExistence type="predicted"/>
<dbReference type="Gene3D" id="3.40.50.300">
    <property type="entry name" value="P-loop containing nucleotide triphosphate hydrolases"/>
    <property type="match status" value="1"/>
</dbReference>
<reference evidence="2 3" key="1">
    <citation type="submission" date="2018-05" db="EMBL/GenBank/DDBJ databases">
        <title>Genomic Encyclopedia of Type Strains, Phase IV (KMG-IV): sequencing the most valuable type-strain genomes for metagenomic binning, comparative biology and taxonomic classification.</title>
        <authorList>
            <person name="Goeker M."/>
        </authorList>
    </citation>
    <scope>NUCLEOTIDE SEQUENCE [LARGE SCALE GENOMIC DNA]</scope>
    <source>
        <strain evidence="2 3">JC118</strain>
    </source>
</reference>
<dbReference type="STRING" id="1034346.GCA_000313565_00401"/>
<dbReference type="Proteomes" id="UP001276902">
    <property type="component" value="Unassembled WGS sequence"/>
</dbReference>
<keyword evidence="3" id="KW-1185">Reference proteome</keyword>
<name>A0A2V2FDD4_9FIRM</name>
<organism evidence="1 4">
    <name type="scientific">Dielma fastidiosa</name>
    <dbReference type="NCBI Taxonomy" id="1034346"/>
    <lineage>
        <taxon>Bacteria</taxon>
        <taxon>Bacillati</taxon>
        <taxon>Bacillota</taxon>
        <taxon>Erysipelotrichia</taxon>
        <taxon>Erysipelotrichales</taxon>
        <taxon>Erysipelotrichaceae</taxon>
        <taxon>Dielma</taxon>
    </lineage>
</organism>
<protein>
    <submittedName>
        <fullName evidence="1 2">Cytidylate kinase</fullName>
    </submittedName>
</protein>
<accession>A0A2V2FDD4</accession>
<dbReference type="OrthoDB" id="9781180at2"/>
<dbReference type="SUPFAM" id="SSF52540">
    <property type="entry name" value="P-loop containing nucleoside triphosphate hydrolases"/>
    <property type="match status" value="1"/>
</dbReference>